<reference evidence="2 3" key="1">
    <citation type="submission" date="2024-05" db="EMBL/GenBank/DDBJ databases">
        <authorList>
            <person name="Wallberg A."/>
        </authorList>
    </citation>
    <scope>NUCLEOTIDE SEQUENCE [LARGE SCALE GENOMIC DNA]</scope>
</reference>
<sequence>MLKTFKNVMGYKFLFFRASPSNKHMCWVYLVTVHLPEAEKTLMTRNKIDYSKLVFEHIVKGTQKAVFTRTKEKPAPPILSAGKGEKAREMSKASKIAALEAKLKLLEEDSLPVKLAADCGAGTSKPTSITYAFIEKKTPHEKGGQRSSSRHSYSSSRHPYQKRNTRKF</sequence>
<keyword evidence="3" id="KW-1185">Reference proteome</keyword>
<feature type="compositionally biased region" description="Low complexity" evidence="1">
    <location>
        <begin position="146"/>
        <end position="158"/>
    </location>
</feature>
<protein>
    <submittedName>
        <fullName evidence="2">Uncharacterized protein</fullName>
    </submittedName>
</protein>
<evidence type="ECO:0000256" key="1">
    <source>
        <dbReference type="SAM" id="MobiDB-lite"/>
    </source>
</evidence>
<evidence type="ECO:0000313" key="2">
    <source>
        <dbReference type="EMBL" id="CAL4196355.1"/>
    </source>
</evidence>
<feature type="compositionally biased region" description="Basic and acidic residues" evidence="1">
    <location>
        <begin position="134"/>
        <end position="144"/>
    </location>
</feature>
<proteinExistence type="predicted"/>
<feature type="compositionally biased region" description="Basic residues" evidence="1">
    <location>
        <begin position="159"/>
        <end position="168"/>
    </location>
</feature>
<dbReference type="AlphaFoldDB" id="A0AAV2SJP1"/>
<dbReference type="EMBL" id="CAXKWB010072805">
    <property type="protein sequence ID" value="CAL4196355.1"/>
    <property type="molecule type" value="Genomic_DNA"/>
</dbReference>
<name>A0AAV2SJP1_MEGNR</name>
<organism evidence="2 3">
    <name type="scientific">Meganyctiphanes norvegica</name>
    <name type="common">Northern krill</name>
    <name type="synonym">Thysanopoda norvegica</name>
    <dbReference type="NCBI Taxonomy" id="48144"/>
    <lineage>
        <taxon>Eukaryota</taxon>
        <taxon>Metazoa</taxon>
        <taxon>Ecdysozoa</taxon>
        <taxon>Arthropoda</taxon>
        <taxon>Crustacea</taxon>
        <taxon>Multicrustacea</taxon>
        <taxon>Malacostraca</taxon>
        <taxon>Eumalacostraca</taxon>
        <taxon>Eucarida</taxon>
        <taxon>Euphausiacea</taxon>
        <taxon>Euphausiidae</taxon>
        <taxon>Meganyctiphanes</taxon>
    </lineage>
</organism>
<dbReference type="Proteomes" id="UP001497623">
    <property type="component" value="Unassembled WGS sequence"/>
</dbReference>
<comment type="caution">
    <text evidence="2">The sequence shown here is derived from an EMBL/GenBank/DDBJ whole genome shotgun (WGS) entry which is preliminary data.</text>
</comment>
<gene>
    <name evidence="2" type="ORF">MNOR_LOCUS37168</name>
</gene>
<feature type="non-terminal residue" evidence="2">
    <location>
        <position position="168"/>
    </location>
</feature>
<accession>A0AAV2SJP1</accession>
<evidence type="ECO:0000313" key="3">
    <source>
        <dbReference type="Proteomes" id="UP001497623"/>
    </source>
</evidence>
<feature type="region of interest" description="Disordered" evidence="1">
    <location>
        <begin position="131"/>
        <end position="168"/>
    </location>
</feature>